<keyword evidence="3" id="KW-1185">Reference proteome</keyword>
<gene>
    <name evidence="2" type="ORF">FB566_2385</name>
</gene>
<dbReference type="EMBL" id="VFOW01000001">
    <property type="protein sequence ID" value="TQL76843.1"/>
    <property type="molecule type" value="Genomic_DNA"/>
</dbReference>
<dbReference type="InParanoid" id="A0A543AW79"/>
<reference evidence="2 3" key="1">
    <citation type="submission" date="2019-06" db="EMBL/GenBank/DDBJ databases">
        <title>Sequencing the genomes of 1000 actinobacteria strains.</title>
        <authorList>
            <person name="Klenk H.-P."/>
        </authorList>
    </citation>
    <scope>NUCLEOTIDE SEQUENCE [LARGE SCALE GENOMIC DNA]</scope>
    <source>
        <strain evidence="2 3">DSM 45928</strain>
    </source>
</reference>
<evidence type="ECO:0000313" key="2">
    <source>
        <dbReference type="EMBL" id="TQL76843.1"/>
    </source>
</evidence>
<sequence>MTSPVVYSVLRPPKVNKGRTMLRVVRADTHRWQRGDRLAIVAKKRVNLLQIAQGVKCTHHEIVAVNPDEGSTDTLVLMGTVPPHDWRTMRLLDVAECERLARSENDNVYTRVVGAETLPTGHSEKTYIPGIRSEVRSSRAYRPVSRRSAGTGYTDRKPTPPGYVPQWAFTTVSLALLAALTWLAILLL</sequence>
<accession>A0A543AW79</accession>
<comment type="caution">
    <text evidence="2">The sequence shown here is derived from an EMBL/GenBank/DDBJ whole genome shotgun (WGS) entry which is preliminary data.</text>
</comment>
<keyword evidence="1" id="KW-0812">Transmembrane</keyword>
<protein>
    <submittedName>
        <fullName evidence="2">Uncharacterized protein</fullName>
    </submittedName>
</protein>
<keyword evidence="1" id="KW-0472">Membrane</keyword>
<feature type="transmembrane region" description="Helical" evidence="1">
    <location>
        <begin position="167"/>
        <end position="187"/>
    </location>
</feature>
<dbReference type="Proteomes" id="UP000317043">
    <property type="component" value="Unassembled WGS sequence"/>
</dbReference>
<name>A0A543AW79_9ACTN</name>
<dbReference type="RefSeq" id="WP_142038864.1">
    <property type="nucleotide sequence ID" value="NZ_JBHTGS010000001.1"/>
</dbReference>
<evidence type="ECO:0000313" key="3">
    <source>
        <dbReference type="Proteomes" id="UP000317043"/>
    </source>
</evidence>
<proteinExistence type="predicted"/>
<evidence type="ECO:0000256" key="1">
    <source>
        <dbReference type="SAM" id="Phobius"/>
    </source>
</evidence>
<keyword evidence="1" id="KW-1133">Transmembrane helix</keyword>
<organism evidence="2 3">
    <name type="scientific">Stackebrandtia endophytica</name>
    <dbReference type="NCBI Taxonomy" id="1496996"/>
    <lineage>
        <taxon>Bacteria</taxon>
        <taxon>Bacillati</taxon>
        <taxon>Actinomycetota</taxon>
        <taxon>Actinomycetes</taxon>
        <taxon>Glycomycetales</taxon>
        <taxon>Glycomycetaceae</taxon>
        <taxon>Stackebrandtia</taxon>
    </lineage>
</organism>
<dbReference type="AlphaFoldDB" id="A0A543AW79"/>
<dbReference type="OrthoDB" id="4520927at2"/>